<proteinExistence type="predicted"/>
<evidence type="ECO:0000313" key="3">
    <source>
        <dbReference type="EMBL" id="VUZ42178.1"/>
    </source>
</evidence>
<gene>
    <name evidence="3" type="ORF">WMSIL1_LOCUS3038</name>
</gene>
<organism evidence="3 4">
    <name type="scientific">Hymenolepis diminuta</name>
    <name type="common">Rat tapeworm</name>
    <dbReference type="NCBI Taxonomy" id="6216"/>
    <lineage>
        <taxon>Eukaryota</taxon>
        <taxon>Metazoa</taxon>
        <taxon>Spiralia</taxon>
        <taxon>Lophotrochozoa</taxon>
        <taxon>Platyhelminthes</taxon>
        <taxon>Cestoda</taxon>
        <taxon>Eucestoda</taxon>
        <taxon>Cyclophyllidea</taxon>
        <taxon>Hymenolepididae</taxon>
        <taxon>Hymenolepis</taxon>
    </lineage>
</organism>
<keyword evidence="2" id="KW-0732">Signal</keyword>
<dbReference type="AlphaFoldDB" id="A0A564Y5X3"/>
<feature type="region of interest" description="Disordered" evidence="1">
    <location>
        <begin position="25"/>
        <end position="99"/>
    </location>
</feature>
<feature type="chain" id="PRO_5022125763" evidence="2">
    <location>
        <begin position="22"/>
        <end position="118"/>
    </location>
</feature>
<dbReference type="EMBL" id="CABIJS010000088">
    <property type="protein sequence ID" value="VUZ42178.1"/>
    <property type="molecule type" value="Genomic_DNA"/>
</dbReference>
<evidence type="ECO:0000313" key="4">
    <source>
        <dbReference type="Proteomes" id="UP000321570"/>
    </source>
</evidence>
<reference evidence="3 4" key="1">
    <citation type="submission" date="2019-07" db="EMBL/GenBank/DDBJ databases">
        <authorList>
            <person name="Jastrzebski P J."/>
            <person name="Paukszto L."/>
            <person name="Jastrzebski P J."/>
        </authorList>
    </citation>
    <scope>NUCLEOTIDE SEQUENCE [LARGE SCALE GENOMIC DNA]</scope>
    <source>
        <strain evidence="3 4">WMS-il1</strain>
    </source>
</reference>
<feature type="compositionally biased region" description="Basic and acidic residues" evidence="1">
    <location>
        <begin position="40"/>
        <end position="55"/>
    </location>
</feature>
<feature type="compositionally biased region" description="Polar residues" evidence="1">
    <location>
        <begin position="25"/>
        <end position="39"/>
    </location>
</feature>
<sequence>METQHIIFAIVLFLTVTKVTCLPSSLNTQDSCGDQSDSQPPKDEGSDTTKTEKPGSDNSDEENSDKNTETPGDDNTGGDKTQQPGDDKTTSTSTTSKSSHLSLGFAISFSSLLISFVF</sequence>
<evidence type="ECO:0000256" key="2">
    <source>
        <dbReference type="SAM" id="SignalP"/>
    </source>
</evidence>
<feature type="signal peptide" evidence="2">
    <location>
        <begin position="1"/>
        <end position="21"/>
    </location>
</feature>
<feature type="compositionally biased region" description="Low complexity" evidence="1">
    <location>
        <begin position="90"/>
        <end position="99"/>
    </location>
</feature>
<keyword evidence="4" id="KW-1185">Reference proteome</keyword>
<accession>A0A564Y5X3</accession>
<protein>
    <submittedName>
        <fullName evidence="3">Uncharacterized protein</fullName>
    </submittedName>
</protein>
<evidence type="ECO:0000256" key="1">
    <source>
        <dbReference type="SAM" id="MobiDB-lite"/>
    </source>
</evidence>
<dbReference type="Proteomes" id="UP000321570">
    <property type="component" value="Unassembled WGS sequence"/>
</dbReference>
<name>A0A564Y5X3_HYMDI</name>